<evidence type="ECO:0008006" key="9">
    <source>
        <dbReference type="Google" id="ProtNLM"/>
    </source>
</evidence>
<keyword evidence="4 6" id="KW-1133">Transmembrane helix</keyword>
<feature type="transmembrane region" description="Helical" evidence="6">
    <location>
        <begin position="208"/>
        <end position="232"/>
    </location>
</feature>
<feature type="transmembrane region" description="Helical" evidence="6">
    <location>
        <begin position="262"/>
        <end position="281"/>
    </location>
</feature>
<gene>
    <name evidence="7" type="ORF">B9Q01_09405</name>
</gene>
<feature type="transmembrane region" description="Helical" evidence="6">
    <location>
        <begin position="238"/>
        <end position="255"/>
    </location>
</feature>
<evidence type="ECO:0000256" key="2">
    <source>
        <dbReference type="ARBA" id="ARBA00022475"/>
    </source>
</evidence>
<dbReference type="InterPro" id="IPR001851">
    <property type="entry name" value="ABC_transp_permease"/>
</dbReference>
<evidence type="ECO:0000256" key="5">
    <source>
        <dbReference type="ARBA" id="ARBA00023136"/>
    </source>
</evidence>
<dbReference type="GO" id="GO:0015658">
    <property type="term" value="F:branched-chain amino acid transmembrane transporter activity"/>
    <property type="evidence" value="ECO:0007669"/>
    <property type="project" value="InterPro"/>
</dbReference>
<dbReference type="Pfam" id="PF02653">
    <property type="entry name" value="BPD_transp_2"/>
    <property type="match status" value="1"/>
</dbReference>
<evidence type="ECO:0000256" key="1">
    <source>
        <dbReference type="ARBA" id="ARBA00004651"/>
    </source>
</evidence>
<evidence type="ECO:0000256" key="4">
    <source>
        <dbReference type="ARBA" id="ARBA00022989"/>
    </source>
</evidence>
<feature type="transmembrane region" description="Helical" evidence="6">
    <location>
        <begin position="287"/>
        <end position="308"/>
    </location>
</feature>
<dbReference type="PANTHER" id="PTHR30482:SF10">
    <property type="entry name" value="HIGH-AFFINITY BRANCHED-CHAIN AMINO ACID TRANSPORT PROTEIN BRAE"/>
    <property type="match status" value="1"/>
</dbReference>
<sequence length="315" mass="34319">MVEYKFKIIKCFPIIAFCSINCVCEFFELFFCYCSSAFYSALGSAWDILGGRTGQLSFGNSAFLAIGAYTSTLLFLDFHLTPWIGLIFAGIFASVSALPLGLISLRLKGPFFVVGTFAFVEVIQLLLTHFVKITGGDIGLIIPLTNKLIDMESNNPLFYAYLIEGILFLAIGVNYLLSNSRTGYLLIAIKEDEDVASSLGIRTTIYKVFAFLISAFITGMVGTFYAQYYLFITPTNTASIPLSIQIAITAIIGGSGKIWGPVLGGFLLETLAFAVTFLPPIPGLDYLIYGVLLISVLILSPGGIYEIFTKRGLAK</sequence>
<dbReference type="GO" id="GO:0005886">
    <property type="term" value="C:plasma membrane"/>
    <property type="evidence" value="ECO:0007669"/>
    <property type="project" value="UniProtKB-SubCell"/>
</dbReference>
<evidence type="ECO:0000313" key="8">
    <source>
        <dbReference type="Proteomes" id="UP000240880"/>
    </source>
</evidence>
<organism evidence="7 8">
    <name type="scientific">Candidatus Marsarchaeota G1 archaeon OSP_D</name>
    <dbReference type="NCBI Taxonomy" id="1978155"/>
    <lineage>
        <taxon>Archaea</taxon>
        <taxon>Candidatus Marsarchaeota</taxon>
        <taxon>Candidatus Marsarchaeota group 1</taxon>
    </lineage>
</organism>
<dbReference type="CDD" id="cd06581">
    <property type="entry name" value="TM_PBP1_LivM_like"/>
    <property type="match status" value="1"/>
</dbReference>
<feature type="transmembrane region" description="Helical" evidence="6">
    <location>
        <begin position="83"/>
        <end position="103"/>
    </location>
</feature>
<evidence type="ECO:0000256" key="3">
    <source>
        <dbReference type="ARBA" id="ARBA00022692"/>
    </source>
</evidence>
<dbReference type="EMBL" id="NEXC01000115">
    <property type="protein sequence ID" value="PSN81937.1"/>
    <property type="molecule type" value="Genomic_DNA"/>
</dbReference>
<dbReference type="PANTHER" id="PTHR30482">
    <property type="entry name" value="HIGH-AFFINITY BRANCHED-CHAIN AMINO ACID TRANSPORT SYSTEM PERMEASE"/>
    <property type="match status" value="1"/>
</dbReference>
<feature type="transmembrane region" description="Helical" evidence="6">
    <location>
        <begin position="110"/>
        <end position="131"/>
    </location>
</feature>
<evidence type="ECO:0000313" key="7">
    <source>
        <dbReference type="EMBL" id="PSN81937.1"/>
    </source>
</evidence>
<protein>
    <recommendedName>
        <fullName evidence="9">Branched-chain amino acid ABC transporter permease</fullName>
    </recommendedName>
</protein>
<comment type="caution">
    <text evidence="7">The sequence shown here is derived from an EMBL/GenBank/DDBJ whole genome shotgun (WGS) entry which is preliminary data.</text>
</comment>
<keyword evidence="3 6" id="KW-0812">Transmembrane</keyword>
<dbReference type="InterPro" id="IPR043428">
    <property type="entry name" value="LivM-like"/>
</dbReference>
<proteinExistence type="predicted"/>
<accession>A0A2R6A6H0</accession>
<evidence type="ECO:0000256" key="6">
    <source>
        <dbReference type="SAM" id="Phobius"/>
    </source>
</evidence>
<dbReference type="Proteomes" id="UP000240880">
    <property type="component" value="Unassembled WGS sequence"/>
</dbReference>
<feature type="transmembrane region" description="Helical" evidence="6">
    <location>
        <begin position="158"/>
        <end position="177"/>
    </location>
</feature>
<reference evidence="7 8" key="1">
    <citation type="submission" date="2017-04" db="EMBL/GenBank/DDBJ databases">
        <title>Novel microbial lineages endemic to geothermal iron-oxide mats fill important gaps in the evolutionary history of Archaea.</title>
        <authorList>
            <person name="Jay Z.J."/>
            <person name="Beam J.P."/>
            <person name="Dlakic M."/>
            <person name="Rusch D.B."/>
            <person name="Kozubal M.A."/>
            <person name="Inskeep W.P."/>
        </authorList>
    </citation>
    <scope>NUCLEOTIDE SEQUENCE [LARGE SCALE GENOMIC DNA]</scope>
    <source>
        <strain evidence="7">OSP_D</strain>
    </source>
</reference>
<dbReference type="AlphaFoldDB" id="A0A2R6A6H0"/>
<keyword evidence="2" id="KW-1003">Cell membrane</keyword>
<comment type="subcellular location">
    <subcellularLocation>
        <location evidence="1">Cell membrane</location>
        <topology evidence="1">Multi-pass membrane protein</topology>
    </subcellularLocation>
</comment>
<name>A0A2R6A6H0_9ARCH</name>
<keyword evidence="5 6" id="KW-0472">Membrane</keyword>